<protein>
    <submittedName>
        <fullName evidence="1">Uncharacterized protein</fullName>
    </submittedName>
</protein>
<comment type="caution">
    <text evidence="1">The sequence shown here is derived from an EMBL/GenBank/DDBJ whole genome shotgun (WGS) entry which is preliminary data.</text>
</comment>
<reference evidence="2" key="1">
    <citation type="journal article" date="2023" name="Commun. Biol.">
        <title>Genome analysis of Parmales, the sister group of diatoms, reveals the evolutionary specialization of diatoms from phago-mixotrophs to photoautotrophs.</title>
        <authorList>
            <person name="Ban H."/>
            <person name="Sato S."/>
            <person name="Yoshikawa S."/>
            <person name="Yamada K."/>
            <person name="Nakamura Y."/>
            <person name="Ichinomiya M."/>
            <person name="Sato N."/>
            <person name="Blanc-Mathieu R."/>
            <person name="Endo H."/>
            <person name="Kuwata A."/>
            <person name="Ogata H."/>
        </authorList>
    </citation>
    <scope>NUCLEOTIDE SEQUENCE [LARGE SCALE GENOMIC DNA]</scope>
</reference>
<evidence type="ECO:0000313" key="1">
    <source>
        <dbReference type="EMBL" id="GMH80278.1"/>
    </source>
</evidence>
<proteinExistence type="predicted"/>
<evidence type="ECO:0000313" key="2">
    <source>
        <dbReference type="Proteomes" id="UP001162640"/>
    </source>
</evidence>
<dbReference type="Proteomes" id="UP001162640">
    <property type="component" value="Unassembled WGS sequence"/>
</dbReference>
<gene>
    <name evidence="1" type="ORF">TL16_g08483</name>
</gene>
<dbReference type="SUPFAM" id="SSF52266">
    <property type="entry name" value="SGNH hydrolase"/>
    <property type="match status" value="1"/>
</dbReference>
<sequence length="222" mass="25064">MSSLLNLPILFLGDSDITHWSALPSNSLTHATSGFTSIDVLNSLSLLSSPCSSKDNGNDSKEVEEVTHCVMVCGENDLSSSIEISYIHSVVSTIKDTIASLPSTLPMLRHLLFLGPKLEPWQSNDLSSILSYLNLHNQLSYSLPKLEIDNLQITYIDNFSKFTTSSKLTYDLGMFLRSLKEGEELEFEIERKWFKEDCLHLSEEGYGVWEGIVREWYIDTMK</sequence>
<accession>A0A9W7EKG0</accession>
<dbReference type="AlphaFoldDB" id="A0A9W7EKG0"/>
<dbReference type="EMBL" id="BLQM01000279">
    <property type="protein sequence ID" value="GMH80278.1"/>
    <property type="molecule type" value="Genomic_DNA"/>
</dbReference>
<organism evidence="1 2">
    <name type="scientific">Triparma laevis f. inornata</name>
    <dbReference type="NCBI Taxonomy" id="1714386"/>
    <lineage>
        <taxon>Eukaryota</taxon>
        <taxon>Sar</taxon>
        <taxon>Stramenopiles</taxon>
        <taxon>Ochrophyta</taxon>
        <taxon>Bolidophyceae</taxon>
        <taxon>Parmales</taxon>
        <taxon>Triparmaceae</taxon>
        <taxon>Triparma</taxon>
    </lineage>
</organism>
<name>A0A9W7EKG0_9STRA</name>